<dbReference type="GO" id="GO:0008173">
    <property type="term" value="F:RNA methyltransferase activity"/>
    <property type="evidence" value="ECO:0007669"/>
    <property type="project" value="InterPro"/>
</dbReference>
<gene>
    <name evidence="5" type="primary">rlmB</name>
    <name evidence="5" type="ORF">SCLAR_v1c00320</name>
</gene>
<evidence type="ECO:0000313" key="5">
    <source>
        <dbReference type="EMBL" id="ATX70369.1"/>
    </source>
</evidence>
<dbReference type="SUPFAM" id="SSF75217">
    <property type="entry name" value="alpha/beta knot"/>
    <property type="match status" value="1"/>
</dbReference>
<dbReference type="InterPro" id="IPR013123">
    <property type="entry name" value="SpoU_subst-bd"/>
</dbReference>
<dbReference type="InterPro" id="IPR004441">
    <property type="entry name" value="rRNA_MeTrfase_TrmH"/>
</dbReference>
<dbReference type="RefSeq" id="WP_100253932.1">
    <property type="nucleotide sequence ID" value="NZ_CP024870.1"/>
</dbReference>
<dbReference type="InterPro" id="IPR029064">
    <property type="entry name" value="Ribosomal_eL30-like_sf"/>
</dbReference>
<dbReference type="SMART" id="SM00967">
    <property type="entry name" value="SpoU_sub_bind"/>
    <property type="match status" value="1"/>
</dbReference>
<dbReference type="Gene3D" id="3.40.1280.10">
    <property type="match status" value="1"/>
</dbReference>
<dbReference type="InterPro" id="IPR001537">
    <property type="entry name" value="SpoU_MeTrfase"/>
</dbReference>
<keyword evidence="6" id="KW-1185">Reference proteome</keyword>
<evidence type="ECO:0000313" key="6">
    <source>
        <dbReference type="Proteomes" id="UP000231179"/>
    </source>
</evidence>
<dbReference type="InterPro" id="IPR029028">
    <property type="entry name" value="Alpha/beta_knot_MTases"/>
</dbReference>
<accession>A0A2K8KJ91</accession>
<protein>
    <submittedName>
        <fullName evidence="5">23S rRNA (Guanosine2251-2'-O)-methyltransferase</fullName>
    </submittedName>
</protein>
<keyword evidence="2 5" id="KW-0489">Methyltransferase</keyword>
<dbReference type="GO" id="GO:0006396">
    <property type="term" value="P:RNA processing"/>
    <property type="evidence" value="ECO:0007669"/>
    <property type="project" value="InterPro"/>
</dbReference>
<dbReference type="Pfam" id="PF08032">
    <property type="entry name" value="SpoU_sub_bind"/>
    <property type="match status" value="1"/>
</dbReference>
<dbReference type="CDD" id="cd18103">
    <property type="entry name" value="SpoU-like_RlmB"/>
    <property type="match status" value="1"/>
</dbReference>
<reference evidence="5 6" key="1">
    <citation type="submission" date="2017-11" db="EMBL/GenBank/DDBJ databases">
        <title>Complete genome sequence of Spiroplasma clarkii CN-5 (DSM 19994).</title>
        <authorList>
            <person name="Tsai Y.-M."/>
            <person name="Chang A."/>
            <person name="Lo W.-S."/>
            <person name="Kuo C.-H."/>
        </authorList>
    </citation>
    <scope>NUCLEOTIDE SEQUENCE [LARGE SCALE GENOMIC DNA]</scope>
    <source>
        <strain evidence="5 6">CN-5</strain>
    </source>
</reference>
<evidence type="ECO:0000256" key="3">
    <source>
        <dbReference type="ARBA" id="ARBA00022679"/>
    </source>
</evidence>
<evidence type="ECO:0000256" key="1">
    <source>
        <dbReference type="ARBA" id="ARBA00007228"/>
    </source>
</evidence>
<keyword evidence="3 5" id="KW-0808">Transferase</keyword>
<dbReference type="GO" id="GO:0003723">
    <property type="term" value="F:RNA binding"/>
    <property type="evidence" value="ECO:0007669"/>
    <property type="project" value="InterPro"/>
</dbReference>
<dbReference type="EMBL" id="CP024870">
    <property type="protein sequence ID" value="ATX70369.1"/>
    <property type="molecule type" value="Genomic_DNA"/>
</dbReference>
<dbReference type="InterPro" id="IPR029026">
    <property type="entry name" value="tRNA_m1G_MTases_N"/>
</dbReference>
<dbReference type="GO" id="GO:0032259">
    <property type="term" value="P:methylation"/>
    <property type="evidence" value="ECO:0007669"/>
    <property type="project" value="UniProtKB-KW"/>
</dbReference>
<sequence>MNYVYGKNAVENIILKYSQQIKKIYILKGTSFAPDVYKQIKSQNLVWESVDKHVLSTLFKEKVAHQGYAAEINEFKFSHIKDIIANDNQKHIILMLDRLQDPHNFGSIIRTASLLGIDGIVIQEHDQVGVTPAVYKVSAGTVYDTPIVKVANLSNAIRELKDNGYWIYATTLDEDAVDIQTLEFAKKTVLVVGNEGDGVMKKIQNNSDVKIKISTTNAIDSLNVSVATGILLYYVINQ</sequence>
<evidence type="ECO:0000256" key="2">
    <source>
        <dbReference type="ARBA" id="ARBA00022603"/>
    </source>
</evidence>
<dbReference type="Pfam" id="PF00588">
    <property type="entry name" value="SpoU_methylase"/>
    <property type="match status" value="1"/>
</dbReference>
<organism evidence="5 6">
    <name type="scientific">Spiroplasma clarkii</name>
    <dbReference type="NCBI Taxonomy" id="2139"/>
    <lineage>
        <taxon>Bacteria</taxon>
        <taxon>Bacillati</taxon>
        <taxon>Mycoplasmatota</taxon>
        <taxon>Mollicutes</taxon>
        <taxon>Entomoplasmatales</taxon>
        <taxon>Spiroplasmataceae</taxon>
        <taxon>Spiroplasma</taxon>
    </lineage>
</organism>
<dbReference type="Proteomes" id="UP000231179">
    <property type="component" value="Chromosome"/>
</dbReference>
<evidence type="ECO:0000259" key="4">
    <source>
        <dbReference type="SMART" id="SM00967"/>
    </source>
</evidence>
<proteinExistence type="inferred from homology"/>
<dbReference type="NCBIfam" id="TIGR00186">
    <property type="entry name" value="rRNA_methyl_3"/>
    <property type="match status" value="1"/>
</dbReference>
<dbReference type="PANTHER" id="PTHR46429:SF1">
    <property type="entry name" value="23S RRNA (GUANOSINE-2'-O-)-METHYLTRANSFERASE RLMB"/>
    <property type="match status" value="1"/>
</dbReference>
<dbReference type="Gene3D" id="3.30.1330.30">
    <property type="match status" value="1"/>
</dbReference>
<dbReference type="PANTHER" id="PTHR46429">
    <property type="entry name" value="23S RRNA (GUANOSINE-2'-O-)-METHYLTRANSFERASE RLMB"/>
    <property type="match status" value="1"/>
</dbReference>
<name>A0A2K8KJ91_9MOLU</name>
<feature type="domain" description="RNA 2-O ribose methyltransferase substrate binding" evidence="4">
    <location>
        <begin position="3"/>
        <end position="78"/>
    </location>
</feature>
<dbReference type="GO" id="GO:0005829">
    <property type="term" value="C:cytosol"/>
    <property type="evidence" value="ECO:0007669"/>
    <property type="project" value="TreeGrafter"/>
</dbReference>
<comment type="similarity">
    <text evidence="1">Belongs to the class IV-like SAM-binding methyltransferase superfamily. RNA methyltransferase TrmH family.</text>
</comment>
<dbReference type="AlphaFoldDB" id="A0A2K8KJ91"/>
<dbReference type="SUPFAM" id="SSF55315">
    <property type="entry name" value="L30e-like"/>
    <property type="match status" value="1"/>
</dbReference>